<organism evidence="8 9">
    <name type="scientific">Cyberlindnera jadinii (strain ATCC 18201 / CBS 1600 / BCRC 20928 / JCM 3617 / NBRC 0987 / NRRL Y-1542)</name>
    <name type="common">Torula yeast</name>
    <name type="synonym">Candida utilis</name>
    <dbReference type="NCBI Taxonomy" id="983966"/>
    <lineage>
        <taxon>Eukaryota</taxon>
        <taxon>Fungi</taxon>
        <taxon>Dikarya</taxon>
        <taxon>Ascomycota</taxon>
        <taxon>Saccharomycotina</taxon>
        <taxon>Saccharomycetes</taxon>
        <taxon>Phaffomycetales</taxon>
        <taxon>Phaffomycetaceae</taxon>
        <taxon>Cyberlindnera</taxon>
    </lineage>
</organism>
<keyword evidence="3" id="KW-0032">Aminotransferase</keyword>
<dbReference type="UniPathway" id="UPA00528">
    <property type="reaction ID" value="UER00586"/>
</dbReference>
<evidence type="ECO:0000259" key="7">
    <source>
        <dbReference type="Pfam" id="PF00155"/>
    </source>
</evidence>
<comment type="subunit">
    <text evidence="2">Homodimer.</text>
</comment>
<dbReference type="CDD" id="cd00609">
    <property type="entry name" value="AAT_like"/>
    <property type="match status" value="1"/>
</dbReference>
<dbReference type="EMBL" id="CDQK01000002">
    <property type="protein sequence ID" value="CEP21356.1"/>
    <property type="molecule type" value="Genomic_DNA"/>
</dbReference>
<protein>
    <submittedName>
        <fullName evidence="8">ALA2 protein</fullName>
    </submittedName>
</protein>
<feature type="domain" description="Aminotransferase class I/classII large" evidence="7">
    <location>
        <begin position="128"/>
        <end position="495"/>
    </location>
</feature>
<dbReference type="Proteomes" id="UP000038830">
    <property type="component" value="Unassembled WGS sequence"/>
</dbReference>
<evidence type="ECO:0000313" key="8">
    <source>
        <dbReference type="EMBL" id="CEP21356.1"/>
    </source>
</evidence>
<evidence type="ECO:0000256" key="4">
    <source>
        <dbReference type="ARBA" id="ARBA00022679"/>
    </source>
</evidence>
<comment type="similarity">
    <text evidence="6">Belongs to the class-I pyridoxal-phosphate-dependent aminotransferase family. Alanine aminotransferase subfamily.</text>
</comment>
<dbReference type="GO" id="GO:0042853">
    <property type="term" value="P:L-alanine catabolic process"/>
    <property type="evidence" value="ECO:0007669"/>
    <property type="project" value="UniProtKB-UniPathway"/>
</dbReference>
<dbReference type="Gene3D" id="3.90.1150.10">
    <property type="entry name" value="Aspartate Aminotransferase, domain 1"/>
    <property type="match status" value="1"/>
</dbReference>
<comment type="cofactor">
    <cofactor evidence="1">
        <name>pyridoxal 5'-phosphate</name>
        <dbReference type="ChEBI" id="CHEBI:597326"/>
    </cofactor>
</comment>
<evidence type="ECO:0000256" key="1">
    <source>
        <dbReference type="ARBA" id="ARBA00001933"/>
    </source>
</evidence>
<dbReference type="PANTHER" id="PTHR11751">
    <property type="entry name" value="ALANINE AMINOTRANSFERASE"/>
    <property type="match status" value="1"/>
</dbReference>
<dbReference type="AlphaFoldDB" id="A0A0H5C147"/>
<evidence type="ECO:0000256" key="6">
    <source>
        <dbReference type="ARBA" id="ARBA00025785"/>
    </source>
</evidence>
<dbReference type="GO" id="GO:0008483">
    <property type="term" value="F:transaminase activity"/>
    <property type="evidence" value="ECO:0007669"/>
    <property type="project" value="UniProtKB-KW"/>
</dbReference>
<evidence type="ECO:0000256" key="2">
    <source>
        <dbReference type="ARBA" id="ARBA00011738"/>
    </source>
</evidence>
<keyword evidence="4" id="KW-0808">Transferase</keyword>
<sequence>MLRIITNKQAFTLPLLRTMPARVITHTKSKTLKQFTQVRDFTPAPKVTLKDVNQHVVAAQYAVRGLIPMKAEELREKLTSDPDSLPFESIINANIGNPQQLQQPPLSFYREVLSILQNPKLLEADLYANDVKERAQKLLNAAQSVGAYSHSQGIAYVRHSVARFIQKRDNGVFADPSNIFLTTGASDAVKAVLEVLLTGEKDNGVLIPIPQYPLYTAALALKNATPIPYYLKEEQQWSTDIEHIDELVKSAKSFGITPKILVVINPGNPTGAVLTREAIREIIEVAAQNGLVIIADEVYQENIFDGEFFSFKSVLAELQNEHAEKFENVQLASLHSTSKGVSGECGQRGGYMELVGFNSEIKQLFLKLASISLCPVVTGQALVELMVNPPKEGDESFERDQAERKAIHDSYKSKAEAMYEAFSELENIEVQKPQGAMYLFPRIILNDVVKEVAESHGLKPDEFYCLRLLEETGICVVPGSGFGQVEGTFHVRTTFLPPGEEWIKHWATFHKEFMHKYAEI</sequence>
<gene>
    <name evidence="8" type="primary">ALA2</name>
    <name evidence="8" type="ORF">BN1211_1433</name>
</gene>
<dbReference type="Gene3D" id="3.40.640.10">
    <property type="entry name" value="Type I PLP-dependent aspartate aminotransferase-like (Major domain)"/>
    <property type="match status" value="1"/>
</dbReference>
<reference evidence="9" key="1">
    <citation type="journal article" date="2015" name="J. Biotechnol.">
        <title>The structure of the Cyberlindnera jadinii genome and its relation to Candida utilis analyzed by the occurrence of single nucleotide polymorphisms.</title>
        <authorList>
            <person name="Rupp O."/>
            <person name="Brinkrolf K."/>
            <person name="Buerth C."/>
            <person name="Kunigo M."/>
            <person name="Schneider J."/>
            <person name="Jaenicke S."/>
            <person name="Goesmann A."/>
            <person name="Puehler A."/>
            <person name="Jaeger K.-E."/>
            <person name="Ernst J.F."/>
        </authorList>
    </citation>
    <scope>NUCLEOTIDE SEQUENCE [LARGE SCALE GENOMIC DNA]</scope>
    <source>
        <strain evidence="9">ATCC 18201 / CBS 1600 / BCRC 20928 / JCM 3617 / NBRC 0987 / NRRL Y-1542</strain>
    </source>
</reference>
<dbReference type="InterPro" id="IPR004839">
    <property type="entry name" value="Aminotransferase_I/II_large"/>
</dbReference>
<keyword evidence="5" id="KW-0663">Pyridoxal phosphate</keyword>
<evidence type="ECO:0000256" key="3">
    <source>
        <dbReference type="ARBA" id="ARBA00022576"/>
    </source>
</evidence>
<evidence type="ECO:0000313" key="9">
    <source>
        <dbReference type="Proteomes" id="UP000038830"/>
    </source>
</evidence>
<dbReference type="Pfam" id="PF00155">
    <property type="entry name" value="Aminotran_1_2"/>
    <property type="match status" value="1"/>
</dbReference>
<dbReference type="GO" id="GO:0030170">
    <property type="term" value="F:pyridoxal phosphate binding"/>
    <property type="evidence" value="ECO:0007669"/>
    <property type="project" value="InterPro"/>
</dbReference>
<accession>A0A0H5C147</accession>
<dbReference type="InterPro" id="IPR045088">
    <property type="entry name" value="ALAT1/2-like"/>
</dbReference>
<dbReference type="InterPro" id="IPR015421">
    <property type="entry name" value="PyrdxlP-dep_Trfase_major"/>
</dbReference>
<dbReference type="InterPro" id="IPR015422">
    <property type="entry name" value="PyrdxlP-dep_Trfase_small"/>
</dbReference>
<dbReference type="FunFam" id="3.40.640.10:FF:000012">
    <property type="entry name" value="alanine aminotransferase 2"/>
    <property type="match status" value="1"/>
</dbReference>
<proteinExistence type="inferred from homology"/>
<evidence type="ECO:0000256" key="5">
    <source>
        <dbReference type="ARBA" id="ARBA00022898"/>
    </source>
</evidence>
<dbReference type="Gene3D" id="1.10.287.1970">
    <property type="match status" value="1"/>
</dbReference>
<dbReference type="SUPFAM" id="SSF53383">
    <property type="entry name" value="PLP-dependent transferases"/>
    <property type="match status" value="1"/>
</dbReference>
<dbReference type="FunFam" id="3.90.1150.10:FF:000151">
    <property type="entry name" value="Alanine aminotransferase 2"/>
    <property type="match status" value="1"/>
</dbReference>
<dbReference type="InterPro" id="IPR015424">
    <property type="entry name" value="PyrdxlP-dep_Trfase"/>
</dbReference>
<dbReference type="PANTHER" id="PTHR11751:SF29">
    <property type="entry name" value="ALANINE TRANSAMINASE"/>
    <property type="match status" value="1"/>
</dbReference>
<name>A0A0H5C147_CYBJN</name>